<sequence>MSGDTRSKPAASSTSTVGTVEAPADRRDVTKKKVIERLKALAPSLLASGALLDARPSSLEPPLPRDARKK</sequence>
<comment type="caution">
    <text evidence="2">The sequence shown here is derived from an EMBL/GenBank/DDBJ whole genome shotgun (WGS) entry which is preliminary data.</text>
</comment>
<accession>A0A7I9VJI5</accession>
<dbReference type="AlphaFoldDB" id="A0A7I9VJI5"/>
<evidence type="ECO:0000313" key="2">
    <source>
        <dbReference type="EMBL" id="GEJ56533.1"/>
    </source>
</evidence>
<protein>
    <submittedName>
        <fullName evidence="2">Uncharacterized protein</fullName>
    </submittedName>
</protein>
<name>A0A7I9VJI5_9BACT</name>
<dbReference type="Proteomes" id="UP000503640">
    <property type="component" value="Unassembled WGS sequence"/>
</dbReference>
<keyword evidence="3" id="KW-1185">Reference proteome</keyword>
<feature type="region of interest" description="Disordered" evidence="1">
    <location>
        <begin position="47"/>
        <end position="70"/>
    </location>
</feature>
<gene>
    <name evidence="2" type="ORF">AMYX_12740</name>
</gene>
<dbReference type="RefSeq" id="WP_176064046.1">
    <property type="nucleotide sequence ID" value="NZ_BJTG01000003.1"/>
</dbReference>
<evidence type="ECO:0000313" key="3">
    <source>
        <dbReference type="Proteomes" id="UP000503640"/>
    </source>
</evidence>
<reference evidence="3" key="1">
    <citation type="journal article" date="2020" name="Appl. Environ. Microbiol.">
        <title>Diazotrophic Anaeromyxobacter Isolates from Soils.</title>
        <authorList>
            <person name="Masuda Y."/>
            <person name="Yamanaka H."/>
            <person name="Xu Z.X."/>
            <person name="Shiratori Y."/>
            <person name="Aono T."/>
            <person name="Amachi S."/>
            <person name="Senoo K."/>
            <person name="Itoh H."/>
        </authorList>
    </citation>
    <scope>NUCLEOTIDE SEQUENCE [LARGE SCALE GENOMIC DNA]</scope>
    <source>
        <strain evidence="3">R267</strain>
    </source>
</reference>
<proteinExistence type="predicted"/>
<evidence type="ECO:0000256" key="1">
    <source>
        <dbReference type="SAM" id="MobiDB-lite"/>
    </source>
</evidence>
<dbReference type="EMBL" id="BJTG01000003">
    <property type="protein sequence ID" value="GEJ56533.1"/>
    <property type="molecule type" value="Genomic_DNA"/>
</dbReference>
<organism evidence="2 3">
    <name type="scientific">Anaeromyxobacter diazotrophicus</name>
    <dbReference type="NCBI Taxonomy" id="2590199"/>
    <lineage>
        <taxon>Bacteria</taxon>
        <taxon>Pseudomonadati</taxon>
        <taxon>Myxococcota</taxon>
        <taxon>Myxococcia</taxon>
        <taxon>Myxococcales</taxon>
        <taxon>Cystobacterineae</taxon>
        <taxon>Anaeromyxobacteraceae</taxon>
        <taxon>Anaeromyxobacter</taxon>
    </lineage>
</organism>
<feature type="region of interest" description="Disordered" evidence="1">
    <location>
        <begin position="1"/>
        <end position="29"/>
    </location>
</feature>